<dbReference type="InterPro" id="IPR005333">
    <property type="entry name" value="Transcription_factor_TCP"/>
</dbReference>
<evidence type="ECO:0000313" key="8">
    <source>
        <dbReference type="EMBL" id="RVW97245.1"/>
    </source>
</evidence>
<dbReference type="AlphaFoldDB" id="A0A438IKT4"/>
<dbReference type="Pfam" id="PF03634">
    <property type="entry name" value="TCP"/>
    <property type="match status" value="1"/>
</dbReference>
<protein>
    <submittedName>
        <fullName evidence="8">Transcription factor TCP23</fullName>
    </submittedName>
</protein>
<reference evidence="8 9" key="1">
    <citation type="journal article" date="2018" name="PLoS Genet.">
        <title>Population sequencing reveals clonal diversity and ancestral inbreeding in the grapevine cultivar Chardonnay.</title>
        <authorList>
            <person name="Roach M.J."/>
            <person name="Johnson D.L."/>
            <person name="Bohlmann J."/>
            <person name="van Vuuren H.J."/>
            <person name="Jones S.J."/>
            <person name="Pretorius I.S."/>
            <person name="Schmidt S.A."/>
            <person name="Borneman A.R."/>
        </authorList>
    </citation>
    <scope>NUCLEOTIDE SEQUENCE [LARGE SCALE GENOMIC DNA]</scope>
    <source>
        <strain evidence="9">cv. Chardonnay</strain>
        <tissue evidence="8">Leaf</tissue>
    </source>
</reference>
<evidence type="ECO:0000256" key="1">
    <source>
        <dbReference type="ARBA" id="ARBA00004123"/>
    </source>
</evidence>
<sequence length="194" mass="20535">MESSSKSSPSKRRRSVSVRRPVKDRHKKVEGRGRRVRVPAICAARIFQLTRELKLRTDGQTIAWLLSHVTSAAVEAHIARSKEATVAPHGTTAGAAVNGVSAVPAVPVVPPVPAAVIDPVPLMAPPAGLGQVSSSCNAIPASGTTGLECLGGFMAGVMADDGCELELFPRAYVNMPFTSLLMESSRVEDNDFFF</sequence>
<keyword evidence="2" id="KW-0805">Transcription regulation</keyword>
<organism evidence="8 9">
    <name type="scientific">Vitis vinifera</name>
    <name type="common">Grape</name>
    <dbReference type="NCBI Taxonomy" id="29760"/>
    <lineage>
        <taxon>Eukaryota</taxon>
        <taxon>Viridiplantae</taxon>
        <taxon>Streptophyta</taxon>
        <taxon>Embryophyta</taxon>
        <taxon>Tracheophyta</taxon>
        <taxon>Spermatophyta</taxon>
        <taxon>Magnoliopsida</taxon>
        <taxon>eudicotyledons</taxon>
        <taxon>Gunneridae</taxon>
        <taxon>Pentapetalae</taxon>
        <taxon>rosids</taxon>
        <taxon>Vitales</taxon>
        <taxon>Vitaceae</taxon>
        <taxon>Viteae</taxon>
        <taxon>Vitis</taxon>
    </lineage>
</organism>
<proteinExistence type="predicted"/>
<evidence type="ECO:0000256" key="2">
    <source>
        <dbReference type="ARBA" id="ARBA00023015"/>
    </source>
</evidence>
<feature type="domain" description="TCP" evidence="7">
    <location>
        <begin position="22"/>
        <end position="76"/>
    </location>
</feature>
<evidence type="ECO:0000256" key="6">
    <source>
        <dbReference type="SAM" id="MobiDB-lite"/>
    </source>
</evidence>
<dbReference type="Proteomes" id="UP000288805">
    <property type="component" value="Unassembled WGS sequence"/>
</dbReference>
<dbReference type="GO" id="GO:0003700">
    <property type="term" value="F:DNA-binding transcription factor activity"/>
    <property type="evidence" value="ECO:0007669"/>
    <property type="project" value="InterPro"/>
</dbReference>
<evidence type="ECO:0000256" key="5">
    <source>
        <dbReference type="ARBA" id="ARBA00023242"/>
    </source>
</evidence>
<evidence type="ECO:0000256" key="4">
    <source>
        <dbReference type="ARBA" id="ARBA00023163"/>
    </source>
</evidence>
<comment type="caution">
    <text evidence="8">The sequence shown here is derived from an EMBL/GenBank/DDBJ whole genome shotgun (WGS) entry which is preliminary data.</text>
</comment>
<dbReference type="InterPro" id="IPR017887">
    <property type="entry name" value="TF_TCP_subgr"/>
</dbReference>
<comment type="subcellular location">
    <subcellularLocation>
        <location evidence="1">Nucleus</location>
    </subcellularLocation>
</comment>
<feature type="compositionally biased region" description="Basic residues" evidence="6">
    <location>
        <begin position="9"/>
        <end position="32"/>
    </location>
</feature>
<evidence type="ECO:0000256" key="3">
    <source>
        <dbReference type="ARBA" id="ARBA00023125"/>
    </source>
</evidence>
<dbReference type="GO" id="GO:0003677">
    <property type="term" value="F:DNA binding"/>
    <property type="evidence" value="ECO:0007669"/>
    <property type="project" value="UniProtKB-KW"/>
</dbReference>
<dbReference type="GO" id="GO:0005634">
    <property type="term" value="C:nucleus"/>
    <property type="evidence" value="ECO:0007669"/>
    <property type="project" value="UniProtKB-SubCell"/>
</dbReference>
<evidence type="ECO:0000313" key="9">
    <source>
        <dbReference type="Proteomes" id="UP000288805"/>
    </source>
</evidence>
<accession>A0A438IKT4</accession>
<keyword evidence="3" id="KW-0238">DNA-binding</keyword>
<keyword evidence="4" id="KW-0804">Transcription</keyword>
<keyword evidence="5" id="KW-0539">Nucleus</keyword>
<dbReference type="EMBL" id="QGNW01000102">
    <property type="protein sequence ID" value="RVW97245.1"/>
    <property type="molecule type" value="Genomic_DNA"/>
</dbReference>
<evidence type="ECO:0000259" key="7">
    <source>
        <dbReference type="PROSITE" id="PS51369"/>
    </source>
</evidence>
<dbReference type="PANTHER" id="PTHR31072">
    <property type="entry name" value="TRANSCRIPTION FACTOR TCP4-RELATED"/>
    <property type="match status" value="1"/>
</dbReference>
<dbReference type="PANTHER" id="PTHR31072:SF143">
    <property type="entry name" value="TCP DOMAIN-CONTAINING PROTEIN"/>
    <property type="match status" value="1"/>
</dbReference>
<gene>
    <name evidence="8" type="primary">TCP23</name>
    <name evidence="8" type="ORF">CK203_025869</name>
</gene>
<dbReference type="PROSITE" id="PS51369">
    <property type="entry name" value="TCP"/>
    <property type="match status" value="1"/>
</dbReference>
<name>A0A438IKT4_VITVI</name>
<feature type="region of interest" description="Disordered" evidence="6">
    <location>
        <begin position="1"/>
        <end position="32"/>
    </location>
</feature>